<sequence>MDLRTWKKVLLQWVNECSFIESNYITLEQTDIEGFFTVYVQQAEAETEVAQALQSQLEHPTQSPGGRNTRRPTALQAFIKEIYPEFTLHLDNFGHLVGSDYLYVYTLLLHYTCVKRPSEFFHSICKKLSDATQTCVASFFQQTMDRPQLTRDCLRQAIANVACVIRTTQNSSEVPGGGGGGGVARSAGQYSSASGPETGAEEAARTGPSPGN</sequence>
<organism evidence="2 3">
    <name type="scientific">Drosophila ananassae</name>
    <name type="common">Fruit fly</name>
    <dbReference type="NCBI Taxonomy" id="7217"/>
    <lineage>
        <taxon>Eukaryota</taxon>
        <taxon>Metazoa</taxon>
        <taxon>Ecdysozoa</taxon>
        <taxon>Arthropoda</taxon>
        <taxon>Hexapoda</taxon>
        <taxon>Insecta</taxon>
        <taxon>Pterygota</taxon>
        <taxon>Neoptera</taxon>
        <taxon>Endopterygota</taxon>
        <taxon>Diptera</taxon>
        <taxon>Brachycera</taxon>
        <taxon>Muscomorpha</taxon>
        <taxon>Ephydroidea</taxon>
        <taxon>Drosophilidae</taxon>
        <taxon>Drosophila</taxon>
        <taxon>Sophophora</taxon>
    </lineage>
</organism>
<proteinExistence type="predicted"/>
<keyword evidence="3" id="KW-1185">Reference proteome</keyword>
<dbReference type="EMBL" id="CH902625">
    <property type="protein sequence ID" value="KPU75415.1"/>
    <property type="molecule type" value="Genomic_DNA"/>
</dbReference>
<evidence type="ECO:0000313" key="2">
    <source>
        <dbReference type="EMBL" id="KPU75415.1"/>
    </source>
</evidence>
<accession>A0A0P8XKV4</accession>
<feature type="region of interest" description="Disordered" evidence="1">
    <location>
        <begin position="171"/>
        <end position="212"/>
    </location>
</feature>
<reference evidence="2 3" key="1">
    <citation type="journal article" date="2007" name="Nature">
        <title>Evolution of genes and genomes on the Drosophila phylogeny.</title>
        <authorList>
            <consortium name="Drosophila 12 Genomes Consortium"/>
            <person name="Clark A.G."/>
            <person name="Eisen M.B."/>
            <person name="Smith D.R."/>
            <person name="Bergman C.M."/>
            <person name="Oliver B."/>
            <person name="Markow T.A."/>
            <person name="Kaufman T.C."/>
            <person name="Kellis M."/>
            <person name="Gelbart W."/>
            <person name="Iyer V.N."/>
            <person name="Pollard D.A."/>
            <person name="Sackton T.B."/>
            <person name="Larracuente A.M."/>
            <person name="Singh N.D."/>
            <person name="Abad J.P."/>
            <person name="Abt D.N."/>
            <person name="Adryan B."/>
            <person name="Aguade M."/>
            <person name="Akashi H."/>
            <person name="Anderson W.W."/>
            <person name="Aquadro C.F."/>
            <person name="Ardell D.H."/>
            <person name="Arguello R."/>
            <person name="Artieri C.G."/>
            <person name="Barbash D.A."/>
            <person name="Barker D."/>
            <person name="Barsanti P."/>
            <person name="Batterham P."/>
            <person name="Batzoglou S."/>
            <person name="Begun D."/>
            <person name="Bhutkar A."/>
            <person name="Blanco E."/>
            <person name="Bosak S.A."/>
            <person name="Bradley R.K."/>
            <person name="Brand A.D."/>
            <person name="Brent M.R."/>
            <person name="Brooks A.N."/>
            <person name="Brown R.H."/>
            <person name="Butlin R.K."/>
            <person name="Caggese C."/>
            <person name="Calvi B.R."/>
            <person name="Bernardo de Carvalho A."/>
            <person name="Caspi A."/>
            <person name="Castrezana S."/>
            <person name="Celniker S.E."/>
            <person name="Chang J.L."/>
            <person name="Chapple C."/>
            <person name="Chatterji S."/>
            <person name="Chinwalla A."/>
            <person name="Civetta A."/>
            <person name="Clifton S.W."/>
            <person name="Comeron J.M."/>
            <person name="Costello J.C."/>
            <person name="Coyne J.A."/>
            <person name="Daub J."/>
            <person name="David R.G."/>
            <person name="Delcher A.L."/>
            <person name="Delehaunty K."/>
            <person name="Do C.B."/>
            <person name="Ebling H."/>
            <person name="Edwards K."/>
            <person name="Eickbush T."/>
            <person name="Evans J.D."/>
            <person name="Filipski A."/>
            <person name="Findeiss S."/>
            <person name="Freyhult E."/>
            <person name="Fulton L."/>
            <person name="Fulton R."/>
            <person name="Garcia A.C."/>
            <person name="Gardiner A."/>
            <person name="Garfield D.A."/>
            <person name="Garvin B.E."/>
            <person name="Gibson G."/>
            <person name="Gilbert D."/>
            <person name="Gnerre S."/>
            <person name="Godfrey J."/>
            <person name="Good R."/>
            <person name="Gotea V."/>
            <person name="Gravely B."/>
            <person name="Greenberg A.J."/>
            <person name="Griffiths-Jones S."/>
            <person name="Gross S."/>
            <person name="Guigo R."/>
            <person name="Gustafson E.A."/>
            <person name="Haerty W."/>
            <person name="Hahn M.W."/>
            <person name="Halligan D.L."/>
            <person name="Halpern A.L."/>
            <person name="Halter G.M."/>
            <person name="Han M.V."/>
            <person name="Heger A."/>
            <person name="Hillier L."/>
            <person name="Hinrichs A.S."/>
            <person name="Holmes I."/>
            <person name="Hoskins R.A."/>
            <person name="Hubisz M.J."/>
            <person name="Hultmark D."/>
            <person name="Huntley M.A."/>
            <person name="Jaffe D.B."/>
            <person name="Jagadeeshan S."/>
            <person name="Jeck W.R."/>
            <person name="Johnson J."/>
            <person name="Jones C.D."/>
            <person name="Jordan W.C."/>
            <person name="Karpen G.H."/>
            <person name="Kataoka E."/>
            <person name="Keightley P.D."/>
            <person name="Kheradpour P."/>
            <person name="Kirkness E.F."/>
            <person name="Koerich L.B."/>
            <person name="Kristiansen K."/>
            <person name="Kudrna D."/>
            <person name="Kulathinal R.J."/>
            <person name="Kumar S."/>
            <person name="Kwok R."/>
            <person name="Lander E."/>
            <person name="Langley C.H."/>
            <person name="Lapoint R."/>
            <person name="Lazzaro B.P."/>
            <person name="Lee S.J."/>
            <person name="Levesque L."/>
            <person name="Li R."/>
            <person name="Lin C.F."/>
            <person name="Lin M.F."/>
            <person name="Lindblad-Toh K."/>
            <person name="Llopart A."/>
            <person name="Long M."/>
            <person name="Low L."/>
            <person name="Lozovsky E."/>
            <person name="Lu J."/>
            <person name="Luo M."/>
            <person name="Machado C.A."/>
            <person name="Makalowski W."/>
            <person name="Marzo M."/>
            <person name="Matsuda M."/>
            <person name="Matzkin L."/>
            <person name="McAllister B."/>
            <person name="McBride C.S."/>
            <person name="McKernan B."/>
            <person name="McKernan K."/>
            <person name="Mendez-Lago M."/>
            <person name="Minx P."/>
            <person name="Mollenhauer M.U."/>
            <person name="Montooth K."/>
            <person name="Mount S.M."/>
            <person name="Mu X."/>
            <person name="Myers E."/>
            <person name="Negre B."/>
            <person name="Newfeld S."/>
            <person name="Nielsen R."/>
            <person name="Noor M.A."/>
            <person name="O'Grady P."/>
            <person name="Pachter L."/>
            <person name="Papaceit M."/>
            <person name="Parisi M.J."/>
            <person name="Parisi M."/>
            <person name="Parts L."/>
            <person name="Pedersen J.S."/>
            <person name="Pesole G."/>
            <person name="Phillippy A.M."/>
            <person name="Ponting C.P."/>
            <person name="Pop M."/>
            <person name="Porcelli D."/>
            <person name="Powell J.R."/>
            <person name="Prohaska S."/>
            <person name="Pruitt K."/>
            <person name="Puig M."/>
            <person name="Quesneville H."/>
            <person name="Ram K.R."/>
            <person name="Rand D."/>
            <person name="Rasmussen M.D."/>
            <person name="Reed L.K."/>
            <person name="Reenan R."/>
            <person name="Reily A."/>
            <person name="Remington K.A."/>
            <person name="Rieger T.T."/>
            <person name="Ritchie M.G."/>
            <person name="Robin C."/>
            <person name="Rogers Y.H."/>
            <person name="Rohde C."/>
            <person name="Rozas J."/>
            <person name="Rubenfield M.J."/>
            <person name="Ruiz A."/>
            <person name="Russo S."/>
            <person name="Salzberg S.L."/>
            <person name="Sanchez-Gracia A."/>
            <person name="Saranga D.J."/>
            <person name="Sato H."/>
            <person name="Schaeffer S.W."/>
            <person name="Schatz M.C."/>
            <person name="Schlenke T."/>
            <person name="Schwartz R."/>
            <person name="Segarra C."/>
            <person name="Singh R.S."/>
            <person name="Sirot L."/>
            <person name="Sirota M."/>
            <person name="Sisneros N.B."/>
            <person name="Smith C.D."/>
            <person name="Smith T.F."/>
            <person name="Spieth J."/>
            <person name="Stage D.E."/>
            <person name="Stark A."/>
            <person name="Stephan W."/>
            <person name="Strausberg R.L."/>
            <person name="Strempel S."/>
            <person name="Sturgill D."/>
            <person name="Sutton G."/>
            <person name="Sutton G.G."/>
            <person name="Tao W."/>
            <person name="Teichmann S."/>
            <person name="Tobari Y.N."/>
            <person name="Tomimura Y."/>
            <person name="Tsolas J.M."/>
            <person name="Valente V.L."/>
            <person name="Venter E."/>
            <person name="Venter J.C."/>
            <person name="Vicario S."/>
            <person name="Vieira F.G."/>
            <person name="Vilella A.J."/>
            <person name="Villasante A."/>
            <person name="Walenz B."/>
            <person name="Wang J."/>
            <person name="Wasserman M."/>
            <person name="Watts T."/>
            <person name="Wilson D."/>
            <person name="Wilson R.K."/>
            <person name="Wing R.A."/>
            <person name="Wolfner M.F."/>
            <person name="Wong A."/>
            <person name="Wong G.K."/>
            <person name="Wu C.I."/>
            <person name="Wu G."/>
            <person name="Yamamoto D."/>
            <person name="Yang H.P."/>
            <person name="Yang S.P."/>
            <person name="Yorke J.A."/>
            <person name="Yoshida K."/>
            <person name="Zdobnov E."/>
            <person name="Zhang P."/>
            <person name="Zhang Y."/>
            <person name="Zimin A.V."/>
            <person name="Baldwin J."/>
            <person name="Abdouelleil A."/>
            <person name="Abdulkadir J."/>
            <person name="Abebe A."/>
            <person name="Abera B."/>
            <person name="Abreu J."/>
            <person name="Acer S.C."/>
            <person name="Aftuck L."/>
            <person name="Alexander A."/>
            <person name="An P."/>
            <person name="Anderson E."/>
            <person name="Anderson S."/>
            <person name="Arachi H."/>
            <person name="Azer M."/>
            <person name="Bachantsang P."/>
            <person name="Barry A."/>
            <person name="Bayul T."/>
            <person name="Berlin A."/>
            <person name="Bessette D."/>
            <person name="Bloom T."/>
            <person name="Blye J."/>
            <person name="Boguslavskiy L."/>
            <person name="Bonnet C."/>
            <person name="Boukhgalter B."/>
            <person name="Bourzgui I."/>
            <person name="Brown A."/>
            <person name="Cahill P."/>
            <person name="Channer S."/>
            <person name="Cheshatsang Y."/>
            <person name="Chuda L."/>
            <person name="Citroen M."/>
            <person name="Collymore A."/>
            <person name="Cooke P."/>
            <person name="Costello M."/>
            <person name="D'Aco K."/>
            <person name="Daza R."/>
            <person name="De Haan G."/>
            <person name="DeGray S."/>
            <person name="DeMaso C."/>
            <person name="Dhargay N."/>
            <person name="Dooley K."/>
            <person name="Dooley E."/>
            <person name="Doricent M."/>
            <person name="Dorje P."/>
            <person name="Dorjee K."/>
            <person name="Dupes A."/>
            <person name="Elong R."/>
            <person name="Falk J."/>
            <person name="Farina A."/>
            <person name="Faro S."/>
            <person name="Ferguson D."/>
            <person name="Fisher S."/>
            <person name="Foley C.D."/>
            <person name="Franke A."/>
            <person name="Friedrich D."/>
            <person name="Gadbois L."/>
            <person name="Gearin G."/>
            <person name="Gearin C.R."/>
            <person name="Giannoukos G."/>
            <person name="Goode T."/>
            <person name="Graham J."/>
            <person name="Grandbois E."/>
            <person name="Grewal S."/>
            <person name="Gyaltsen K."/>
            <person name="Hafez N."/>
            <person name="Hagos B."/>
            <person name="Hall J."/>
            <person name="Henson C."/>
            <person name="Hollinger A."/>
            <person name="Honan T."/>
            <person name="Huard M.D."/>
            <person name="Hughes L."/>
            <person name="Hurhula B."/>
            <person name="Husby M.E."/>
            <person name="Kamat A."/>
            <person name="Kanga B."/>
            <person name="Kashin S."/>
            <person name="Khazanovich D."/>
            <person name="Kisner P."/>
            <person name="Lance K."/>
            <person name="Lara M."/>
            <person name="Lee W."/>
            <person name="Lennon N."/>
            <person name="Letendre F."/>
            <person name="LeVine R."/>
            <person name="Lipovsky A."/>
            <person name="Liu X."/>
            <person name="Liu J."/>
            <person name="Liu S."/>
            <person name="Lokyitsang T."/>
            <person name="Lokyitsang Y."/>
            <person name="Lubonja R."/>
            <person name="Lui A."/>
            <person name="MacDonald P."/>
            <person name="Magnisalis V."/>
            <person name="Maru K."/>
            <person name="Matthews C."/>
            <person name="McCusker W."/>
            <person name="McDonough S."/>
            <person name="Mehta T."/>
            <person name="Meldrim J."/>
            <person name="Meneus L."/>
            <person name="Mihai O."/>
            <person name="Mihalev A."/>
            <person name="Mihova T."/>
            <person name="Mittelman R."/>
            <person name="Mlenga V."/>
            <person name="Montmayeur A."/>
            <person name="Mulrain L."/>
            <person name="Navidi A."/>
            <person name="Naylor J."/>
            <person name="Negash T."/>
            <person name="Nguyen T."/>
            <person name="Nguyen N."/>
            <person name="Nicol R."/>
            <person name="Norbu C."/>
            <person name="Norbu N."/>
            <person name="Novod N."/>
            <person name="O'Neill B."/>
            <person name="Osman S."/>
            <person name="Markiewicz E."/>
            <person name="Oyono O.L."/>
            <person name="Patti C."/>
            <person name="Phunkhang P."/>
            <person name="Pierre F."/>
            <person name="Priest M."/>
            <person name="Raghuraman S."/>
            <person name="Rege F."/>
            <person name="Reyes R."/>
            <person name="Rise C."/>
            <person name="Rogov P."/>
            <person name="Ross K."/>
            <person name="Ryan E."/>
            <person name="Settipalli S."/>
            <person name="Shea T."/>
            <person name="Sherpa N."/>
            <person name="Shi L."/>
            <person name="Shih D."/>
            <person name="Sparrow T."/>
            <person name="Spaulding J."/>
            <person name="Stalker J."/>
            <person name="Stange-Thomann N."/>
            <person name="Stavropoulos S."/>
            <person name="Stone C."/>
            <person name="Strader C."/>
            <person name="Tesfaye S."/>
            <person name="Thomson T."/>
            <person name="Thoulutsang Y."/>
            <person name="Thoulutsang D."/>
            <person name="Topham K."/>
            <person name="Topping I."/>
            <person name="Tsamla T."/>
            <person name="Vassiliev H."/>
            <person name="Vo A."/>
            <person name="Wangchuk T."/>
            <person name="Wangdi T."/>
            <person name="Weiand M."/>
            <person name="Wilkinson J."/>
            <person name="Wilson A."/>
            <person name="Yadav S."/>
            <person name="Young G."/>
            <person name="Yu Q."/>
            <person name="Zembek L."/>
            <person name="Zhong D."/>
            <person name="Zimmer A."/>
            <person name="Zwirko Z."/>
            <person name="Jaffe D.B."/>
            <person name="Alvarez P."/>
            <person name="Brockman W."/>
            <person name="Butler J."/>
            <person name="Chin C."/>
            <person name="Gnerre S."/>
            <person name="Grabherr M."/>
            <person name="Kleber M."/>
            <person name="Mauceli E."/>
            <person name="MacCallum I."/>
        </authorList>
    </citation>
    <scope>NUCLEOTIDE SEQUENCE [LARGE SCALE GENOMIC DNA]</scope>
    <source>
        <strain evidence="3">Tucson 14024-0371.13</strain>
    </source>
</reference>
<evidence type="ECO:0000256" key="1">
    <source>
        <dbReference type="SAM" id="MobiDB-lite"/>
    </source>
</evidence>
<dbReference type="STRING" id="7217.A0A0P8XKV4"/>
<dbReference type="InParanoid" id="A0A0P8XKV4"/>
<dbReference type="OrthoDB" id="2436455at2759"/>
<dbReference type="Proteomes" id="UP000007801">
    <property type="component" value="Unassembled WGS sequence"/>
</dbReference>
<dbReference type="AlphaFoldDB" id="A0A0P8XKV4"/>
<gene>
    <name evidence="2" type="primary">Dana\GF28129</name>
    <name evidence="2" type="ORF">GF28129</name>
</gene>
<name>A0A0P8XKV4_DROAN</name>
<evidence type="ECO:0000313" key="3">
    <source>
        <dbReference type="Proteomes" id="UP000007801"/>
    </source>
</evidence>
<protein>
    <submittedName>
        <fullName evidence="2">Uncharacterized protein</fullName>
    </submittedName>
</protein>